<dbReference type="Proteomes" id="UP001139408">
    <property type="component" value="Unassembled WGS sequence"/>
</dbReference>
<evidence type="ECO:0000313" key="1">
    <source>
        <dbReference type="EMBL" id="MCL1106337.1"/>
    </source>
</evidence>
<protein>
    <submittedName>
        <fullName evidence="1">Uncharacterized protein</fullName>
    </submittedName>
</protein>
<keyword evidence="2" id="KW-1185">Reference proteome</keyword>
<organism evidence="1 2">
    <name type="scientific">Shewanella algicola</name>
    <dbReference type="NCBI Taxonomy" id="640633"/>
    <lineage>
        <taxon>Bacteria</taxon>
        <taxon>Pseudomonadati</taxon>
        <taxon>Pseudomonadota</taxon>
        <taxon>Gammaproteobacteria</taxon>
        <taxon>Alteromonadales</taxon>
        <taxon>Shewanellaceae</taxon>
        <taxon>Shewanella</taxon>
    </lineage>
</organism>
<name>A0A9X1Z9X7_9GAMM</name>
<dbReference type="RefSeq" id="WP_188925769.1">
    <property type="nucleotide sequence ID" value="NZ_BMQI01000030.1"/>
</dbReference>
<sequence length="186" mass="20930">MMDVSRITSQHEGAKEIVSSLSRLAGGTEYLRIHDTPIIDIILLKAILAWDRSAGEGIEGQFTQFAESIMYDLYQITHFKVSLKISNDESVHWDCISQTFEEFKLTSLAMKKKGKKCDCFGAGLGNGRKCHCLKIEHLDKHSQLSNESISMLLARHVFNRRVLNLLGLPLPARKGIYSLNNALEHS</sequence>
<comment type="caution">
    <text evidence="1">The sequence shown here is derived from an EMBL/GenBank/DDBJ whole genome shotgun (WGS) entry which is preliminary data.</text>
</comment>
<dbReference type="AlphaFoldDB" id="A0A9X1Z9X7"/>
<accession>A0A9X1Z9X7</accession>
<proteinExistence type="predicted"/>
<gene>
    <name evidence="1" type="ORF">L2749_13900</name>
</gene>
<dbReference type="EMBL" id="JAKILJ010000032">
    <property type="protein sequence ID" value="MCL1106337.1"/>
    <property type="molecule type" value="Genomic_DNA"/>
</dbReference>
<reference evidence="1" key="1">
    <citation type="submission" date="2022-01" db="EMBL/GenBank/DDBJ databases">
        <title>Whole genome-based taxonomy of the Shewanellaceae.</title>
        <authorList>
            <person name="Martin-Rodriguez A.J."/>
        </authorList>
    </citation>
    <scope>NUCLEOTIDE SEQUENCE</scope>
    <source>
        <strain evidence="1">DSM 23803</strain>
    </source>
</reference>
<evidence type="ECO:0000313" key="2">
    <source>
        <dbReference type="Proteomes" id="UP001139408"/>
    </source>
</evidence>